<protein>
    <recommendedName>
        <fullName evidence="4">Outer membrane protein</fullName>
    </recommendedName>
</protein>
<sequence>MNILKIKNKYVAVVSFMMLAVTLQAQDYGALKYMLQKRPANEKFESNKFNEHLFFSAGIGPYNLLTSGSSQDGPGMMAHLFMGKWVTPVHGLRLGVNMGYLPSKIYTSKIKMGGGSLDYMLNMSSLAFGYNEHRHFELLGIAGVETGYSKVNDNSERADNYPGLKGGSDLYYGVHFGLQGNVRLAPTLDLFVEPRIGWYNDGFAHTESWRNYKMGGSVLVGLTCMPAAPMGTKIHFDDFDNSSFLNHMFISLSGGISTLKVPGIKNTVKGLGPQFSAGIGKWFSRSSGLRLSGTVGLCDTPSGSESGYFKHVDLHADYLLNINNILWGYDEDRLFTLMGIAGVNLSGTKGVEQRAKYAPGVGVGVQGSFRLNRSVDLFVEPRFNVYHKRYAGGRGVGGNTDQLGELNVGLTYHTIDRAARPKNQFSSNHIGDNVFMTSGIGMQLFLNKTNLEKVSSWGPQVSASIGKWFSPYSGLRLVGTGGFFTNYVVPANVEGGKLRHVSVSGGLDYLWNVTSTMSGYNPDRIFELIGSMGVNLAYTSKSDHKLQPGVNAGIQGLWHVNDFLGLYIEPQVRLYGDKFIEGNLGFMQKDVMVAINAGFHYRFVPYSKAANRSEFSKDDKRYFVSGALGVGSLLVANKELIKNMGIEAKGSIGKWYTPLSAWRVNGTIMYKAKTPDTFPLHYAGLGMDYMMSLATLAKGYRPDHVIDVIPFVGVTAGLVRRRGEFKAVPGIDAGAQVKLRLGSSWDFYVEPKIGIRTDTYDGLKQGRADRVSSMMGGFLYRFKMPTFE</sequence>
<evidence type="ECO:0000313" key="3">
    <source>
        <dbReference type="Proteomes" id="UP000438288"/>
    </source>
</evidence>
<feature type="chain" id="PRO_5029648666" description="Outer membrane protein" evidence="1">
    <location>
        <begin position="26"/>
        <end position="788"/>
    </location>
</feature>
<accession>A0A7J5Q5R3</accession>
<dbReference type="AlphaFoldDB" id="A0A7J5Q5R3"/>
<name>A0A7J5Q5R3_9BACE</name>
<gene>
    <name evidence="2" type="ORF">GAZ43_22340</name>
</gene>
<dbReference type="EMBL" id="WDCP01000081">
    <property type="protein sequence ID" value="KAB6336500.1"/>
    <property type="molecule type" value="Genomic_DNA"/>
</dbReference>
<dbReference type="RefSeq" id="WP_151927108.1">
    <property type="nucleotide sequence ID" value="NZ_CP042282.1"/>
</dbReference>
<dbReference type="Proteomes" id="UP000438288">
    <property type="component" value="Unassembled WGS sequence"/>
</dbReference>
<comment type="caution">
    <text evidence="2">The sequence shown here is derived from an EMBL/GenBank/DDBJ whole genome shotgun (WGS) entry which is preliminary data.</text>
</comment>
<reference evidence="2 3" key="1">
    <citation type="journal article" date="2019" name="Nat. Med.">
        <title>A library of human gut bacterial isolates paired with longitudinal multiomics data enables mechanistic microbiome research.</title>
        <authorList>
            <person name="Poyet M."/>
            <person name="Groussin M."/>
            <person name="Gibbons S.M."/>
            <person name="Avila-Pacheco J."/>
            <person name="Jiang X."/>
            <person name="Kearney S.M."/>
            <person name="Perrotta A.R."/>
            <person name="Berdy B."/>
            <person name="Zhao S."/>
            <person name="Lieberman T.D."/>
            <person name="Swanson P.K."/>
            <person name="Smith M."/>
            <person name="Roesemann S."/>
            <person name="Alexander J.E."/>
            <person name="Rich S.A."/>
            <person name="Livny J."/>
            <person name="Vlamakis H."/>
            <person name="Clish C."/>
            <person name="Bullock K."/>
            <person name="Deik A."/>
            <person name="Scott J."/>
            <person name="Pierce K.A."/>
            <person name="Xavier R.J."/>
            <person name="Alm E.J."/>
        </authorList>
    </citation>
    <scope>NUCLEOTIDE SEQUENCE [LARGE SCALE GENOMIC DNA]</scope>
    <source>
        <strain evidence="2 3">BIOML-A16</strain>
    </source>
</reference>
<organism evidence="2 3">
    <name type="scientific">Bacteroides xylanisolvens</name>
    <dbReference type="NCBI Taxonomy" id="371601"/>
    <lineage>
        <taxon>Bacteria</taxon>
        <taxon>Pseudomonadati</taxon>
        <taxon>Bacteroidota</taxon>
        <taxon>Bacteroidia</taxon>
        <taxon>Bacteroidales</taxon>
        <taxon>Bacteroidaceae</taxon>
        <taxon>Bacteroides</taxon>
    </lineage>
</organism>
<evidence type="ECO:0000256" key="1">
    <source>
        <dbReference type="SAM" id="SignalP"/>
    </source>
</evidence>
<proteinExistence type="predicted"/>
<feature type="signal peptide" evidence="1">
    <location>
        <begin position="1"/>
        <end position="25"/>
    </location>
</feature>
<keyword evidence="1" id="KW-0732">Signal</keyword>
<evidence type="ECO:0000313" key="2">
    <source>
        <dbReference type="EMBL" id="KAB6336500.1"/>
    </source>
</evidence>
<evidence type="ECO:0008006" key="4">
    <source>
        <dbReference type="Google" id="ProtNLM"/>
    </source>
</evidence>